<dbReference type="OrthoDB" id="422423at2"/>
<dbReference type="EMBL" id="MRCB01000019">
    <property type="protein sequence ID" value="OKH21608.1"/>
    <property type="molecule type" value="Genomic_DNA"/>
</dbReference>
<dbReference type="Pfam" id="PF00497">
    <property type="entry name" value="SBP_bac_3"/>
    <property type="match status" value="1"/>
</dbReference>
<comment type="similarity">
    <text evidence="1">Belongs to the bacterial solute-binding protein 3 family.</text>
</comment>
<dbReference type="SUPFAM" id="SSF53850">
    <property type="entry name" value="Periplasmic binding protein-like II"/>
    <property type="match status" value="1"/>
</dbReference>
<evidence type="ECO:0000256" key="1">
    <source>
        <dbReference type="ARBA" id="ARBA00010333"/>
    </source>
</evidence>
<feature type="domain" description="Solute-binding protein family 3/N-terminal" evidence="4">
    <location>
        <begin position="38"/>
        <end position="270"/>
    </location>
</feature>
<dbReference type="GO" id="GO:0005576">
    <property type="term" value="C:extracellular region"/>
    <property type="evidence" value="ECO:0007669"/>
    <property type="project" value="TreeGrafter"/>
</dbReference>
<dbReference type="STRING" id="1921803.NIES593_15445"/>
<evidence type="ECO:0000256" key="2">
    <source>
        <dbReference type="ARBA" id="ARBA00022448"/>
    </source>
</evidence>
<evidence type="ECO:0000256" key="3">
    <source>
        <dbReference type="ARBA" id="ARBA00022729"/>
    </source>
</evidence>
<dbReference type="PANTHER" id="PTHR30085">
    <property type="entry name" value="AMINO ACID ABC TRANSPORTER PERMEASE"/>
    <property type="match status" value="1"/>
</dbReference>
<dbReference type="GO" id="GO:0006865">
    <property type="term" value="P:amino acid transport"/>
    <property type="evidence" value="ECO:0007669"/>
    <property type="project" value="TreeGrafter"/>
</dbReference>
<accession>A0A1U7HDJ2</accession>
<dbReference type="InterPro" id="IPR001638">
    <property type="entry name" value="Solute-binding_3/MltF_N"/>
</dbReference>
<keyword evidence="6" id="KW-1185">Reference proteome</keyword>
<keyword evidence="3" id="KW-0732">Signal</keyword>
<keyword evidence="2" id="KW-0813">Transport</keyword>
<dbReference type="PANTHER" id="PTHR30085:SF6">
    <property type="entry name" value="ABC TRANSPORTER GLUTAMINE-BINDING PROTEIN GLNH"/>
    <property type="match status" value="1"/>
</dbReference>
<reference evidence="5 6" key="1">
    <citation type="submission" date="2016-11" db="EMBL/GenBank/DDBJ databases">
        <title>Draft Genome Sequences of Nine Cyanobacterial Strains from Diverse Habitats.</title>
        <authorList>
            <person name="Zhu T."/>
            <person name="Hou S."/>
            <person name="Lu X."/>
            <person name="Hess W.R."/>
        </authorList>
    </citation>
    <scope>NUCLEOTIDE SEQUENCE [LARGE SCALE GENOMIC DNA]</scope>
    <source>
        <strain evidence="5 6">NIES-593</strain>
    </source>
</reference>
<dbReference type="SMART" id="SM00062">
    <property type="entry name" value="PBPb"/>
    <property type="match status" value="1"/>
</dbReference>
<proteinExistence type="inferred from homology"/>
<evidence type="ECO:0000259" key="4">
    <source>
        <dbReference type="SMART" id="SM00062"/>
    </source>
</evidence>
<gene>
    <name evidence="5" type="ORF">NIES593_15445</name>
</gene>
<evidence type="ECO:0000313" key="5">
    <source>
        <dbReference type="EMBL" id="OKH21608.1"/>
    </source>
</evidence>
<dbReference type="InterPro" id="IPR051455">
    <property type="entry name" value="Bact_solute-bind_prot3"/>
</dbReference>
<name>A0A1U7HDJ2_9CYAN</name>
<sequence>MNQKILLWIVSLLFFVGLPLDIKAQEETILQEIERTGLVKLGIRAGAFPFGYKDADNNFAGICVDLFKTVVDEIKKELKRDILAIKLYESNLINRFNLVENRIVHLECGPNTIDPQLPRNVQFSNSFFVTGTQLLIRIDNANKIKANRDFSNLTIGVLRGTITQQLLAQKYPLANLQQFQGITGRRRGIQAVQQLKIDAFASDGILLIGEATREGLFLGQDYLLVPQKPLDCVYYGFILPKNDPQWRDLVNSAIQAASLPQIFSKWFGEISPEIREMAEFCRSEGS</sequence>
<protein>
    <submittedName>
        <fullName evidence="5">Amino acid ABC transporter substrate-binding protein</fullName>
    </submittedName>
</protein>
<dbReference type="Proteomes" id="UP000186868">
    <property type="component" value="Unassembled WGS sequence"/>
</dbReference>
<evidence type="ECO:0000313" key="6">
    <source>
        <dbReference type="Proteomes" id="UP000186868"/>
    </source>
</evidence>
<organism evidence="5 6">
    <name type="scientific">Hydrococcus rivularis NIES-593</name>
    <dbReference type="NCBI Taxonomy" id="1921803"/>
    <lineage>
        <taxon>Bacteria</taxon>
        <taxon>Bacillati</taxon>
        <taxon>Cyanobacteriota</taxon>
        <taxon>Cyanophyceae</taxon>
        <taxon>Pleurocapsales</taxon>
        <taxon>Hydrococcaceae</taxon>
        <taxon>Hydrococcus</taxon>
    </lineage>
</organism>
<dbReference type="AlphaFoldDB" id="A0A1U7HDJ2"/>
<dbReference type="RefSeq" id="WP_073600435.1">
    <property type="nucleotide sequence ID" value="NZ_MRCB01000019.1"/>
</dbReference>
<dbReference type="GO" id="GO:0030288">
    <property type="term" value="C:outer membrane-bounded periplasmic space"/>
    <property type="evidence" value="ECO:0007669"/>
    <property type="project" value="TreeGrafter"/>
</dbReference>
<dbReference type="CDD" id="cd13688">
    <property type="entry name" value="PBP2_GltI_DEBP"/>
    <property type="match status" value="1"/>
</dbReference>
<dbReference type="Gene3D" id="3.40.190.10">
    <property type="entry name" value="Periplasmic binding protein-like II"/>
    <property type="match status" value="2"/>
</dbReference>
<comment type="caution">
    <text evidence="5">The sequence shown here is derived from an EMBL/GenBank/DDBJ whole genome shotgun (WGS) entry which is preliminary data.</text>
</comment>